<evidence type="ECO:0000256" key="1">
    <source>
        <dbReference type="SAM" id="Phobius"/>
    </source>
</evidence>
<dbReference type="EMBL" id="SODV01000001">
    <property type="protein sequence ID" value="TDX01540.1"/>
    <property type="molecule type" value="Genomic_DNA"/>
</dbReference>
<feature type="transmembrane region" description="Helical" evidence="1">
    <location>
        <begin position="71"/>
        <end position="89"/>
    </location>
</feature>
<dbReference type="PIRSF" id="PIRSF018266">
    <property type="entry name" value="FecR"/>
    <property type="match status" value="1"/>
</dbReference>
<accession>A0A4R8DTD3</accession>
<dbReference type="Gene3D" id="2.60.120.1440">
    <property type="match status" value="1"/>
</dbReference>
<dbReference type="Pfam" id="PF16344">
    <property type="entry name" value="FecR_C"/>
    <property type="match status" value="1"/>
</dbReference>
<keyword evidence="5" id="KW-1185">Reference proteome</keyword>
<feature type="domain" description="Protein FecR C-terminal" evidence="3">
    <location>
        <begin position="302"/>
        <end position="368"/>
    </location>
</feature>
<name>A0A4R8DTD3_9BACT</name>
<evidence type="ECO:0000259" key="3">
    <source>
        <dbReference type="Pfam" id="PF16344"/>
    </source>
</evidence>
<dbReference type="AlphaFoldDB" id="A0A4R8DTD3"/>
<comment type="caution">
    <text evidence="4">The sequence shown here is derived from an EMBL/GenBank/DDBJ whole genome shotgun (WGS) entry which is preliminary data.</text>
</comment>
<sequence>MAGSASQEEAQSLHDWYRSAAADDVVWVVDGPEELDTVRRRMLERLQREAFGTTEAFGAPGQHGRTVRMRILFSAAAAVLLTLVGVAYFRHTHRPPMAPAPVLASDVLPGGNKATLILGSGQAVTLDSTDKGLLATQGGITVQQSGKGQLVYGGVSDGSVMAYNTILTPNGGTYTVRLSDGSRVWLNAGSSLKYPVRFTGGPRVVDLTGEAYFEVAPAAGSFSVRCLGQTVEVLGTHFNVNAYTNEAYIRTTLLEGKVRVKNPAGSAVLEPGEQSRVGANGDVHIARGIDTAEVMAWKNGMFQFDDADIGTVMRQIGRWYDVDVVYQGRLPDDHFRGKIPRNVNASQALQILATGGIDFTIQGKKIYLK</sequence>
<dbReference type="Proteomes" id="UP000294498">
    <property type="component" value="Unassembled WGS sequence"/>
</dbReference>
<reference evidence="4 5" key="1">
    <citation type="submission" date="2019-03" db="EMBL/GenBank/DDBJ databases">
        <title>Genomic Encyclopedia of Type Strains, Phase IV (KMG-IV): sequencing the most valuable type-strain genomes for metagenomic binning, comparative biology and taxonomic classification.</title>
        <authorList>
            <person name="Goeker M."/>
        </authorList>
    </citation>
    <scope>NUCLEOTIDE SEQUENCE [LARGE SCALE GENOMIC DNA]</scope>
    <source>
        <strain evidence="4 5">DSM 100059</strain>
    </source>
</reference>
<keyword evidence="1" id="KW-0812">Transmembrane</keyword>
<evidence type="ECO:0000313" key="4">
    <source>
        <dbReference type="EMBL" id="TDX01540.1"/>
    </source>
</evidence>
<dbReference type="InterPro" id="IPR012373">
    <property type="entry name" value="Ferrdict_sens_TM"/>
</dbReference>
<keyword evidence="1" id="KW-1133">Transmembrane helix</keyword>
<gene>
    <name evidence="4" type="ORF">EDB95_2580</name>
</gene>
<protein>
    <submittedName>
        <fullName evidence="4">FecR family protein</fullName>
    </submittedName>
</protein>
<proteinExistence type="predicted"/>
<keyword evidence="1" id="KW-0472">Membrane</keyword>
<evidence type="ECO:0000259" key="2">
    <source>
        <dbReference type="Pfam" id="PF04773"/>
    </source>
</evidence>
<evidence type="ECO:0000313" key="5">
    <source>
        <dbReference type="Proteomes" id="UP000294498"/>
    </source>
</evidence>
<feature type="domain" description="FecR protein" evidence="2">
    <location>
        <begin position="165"/>
        <end position="259"/>
    </location>
</feature>
<dbReference type="GO" id="GO:0016989">
    <property type="term" value="F:sigma factor antagonist activity"/>
    <property type="evidence" value="ECO:0007669"/>
    <property type="project" value="TreeGrafter"/>
</dbReference>
<dbReference type="Pfam" id="PF04773">
    <property type="entry name" value="FecR"/>
    <property type="match status" value="1"/>
</dbReference>
<dbReference type="PANTHER" id="PTHR30273:SF2">
    <property type="entry name" value="PROTEIN FECR"/>
    <property type="match status" value="1"/>
</dbReference>
<organism evidence="4 5">
    <name type="scientific">Dinghuibacter silviterrae</name>
    <dbReference type="NCBI Taxonomy" id="1539049"/>
    <lineage>
        <taxon>Bacteria</taxon>
        <taxon>Pseudomonadati</taxon>
        <taxon>Bacteroidota</taxon>
        <taxon>Chitinophagia</taxon>
        <taxon>Chitinophagales</taxon>
        <taxon>Chitinophagaceae</taxon>
        <taxon>Dinghuibacter</taxon>
    </lineage>
</organism>
<dbReference type="InterPro" id="IPR006860">
    <property type="entry name" value="FecR"/>
</dbReference>
<dbReference type="Gene3D" id="3.55.50.30">
    <property type="match status" value="1"/>
</dbReference>
<dbReference type="InterPro" id="IPR032508">
    <property type="entry name" value="FecR_C"/>
</dbReference>
<dbReference type="PANTHER" id="PTHR30273">
    <property type="entry name" value="PERIPLASMIC SIGNAL SENSOR AND SIGMA FACTOR ACTIVATOR FECR-RELATED"/>
    <property type="match status" value="1"/>
</dbReference>